<dbReference type="Proteomes" id="UP001153954">
    <property type="component" value="Unassembled WGS sequence"/>
</dbReference>
<dbReference type="Pfam" id="PF00079">
    <property type="entry name" value="Serpin"/>
    <property type="match status" value="1"/>
</dbReference>
<dbReference type="SUPFAM" id="SSF56574">
    <property type="entry name" value="Serpins"/>
    <property type="match status" value="1"/>
</dbReference>
<keyword evidence="4" id="KW-0732">Signal</keyword>
<dbReference type="PANTHER" id="PTHR11461">
    <property type="entry name" value="SERINE PROTEASE INHIBITOR, SERPIN"/>
    <property type="match status" value="1"/>
</dbReference>
<evidence type="ECO:0000313" key="7">
    <source>
        <dbReference type="Proteomes" id="UP001153954"/>
    </source>
</evidence>
<keyword evidence="7" id="KW-1185">Reference proteome</keyword>
<feature type="domain" description="Serpin" evidence="5">
    <location>
        <begin position="42"/>
        <end position="408"/>
    </location>
</feature>
<dbReference type="InterPro" id="IPR036186">
    <property type="entry name" value="Serpin_sf"/>
</dbReference>
<feature type="chain" id="PRO_5043930865" description="Serpin domain-containing protein" evidence="4">
    <location>
        <begin position="19"/>
        <end position="411"/>
    </location>
</feature>
<proteinExistence type="inferred from homology"/>
<dbReference type="PANTHER" id="PTHR11461:SF367">
    <property type="entry name" value="GH21475P-RELATED"/>
    <property type="match status" value="1"/>
</dbReference>
<dbReference type="InterPro" id="IPR042178">
    <property type="entry name" value="Serpin_sf_1"/>
</dbReference>
<gene>
    <name evidence="6" type="ORF">EEDITHA_LOCUS13526</name>
</gene>
<sequence length="411" mass="47047">MRYQITVLCIYLLTLCDSQNPAESVNKTLHHGLTERIGNFSIELLYHTAQSQPKGTNFIISPITVWTVLAVIAEGATEKTLKQICDSLRITPKIRATVRKDYQNIIQWLVVNTTTVELQKFNALFVDEHNEPLIDFQMLAKEYDTRMIGVNFTEPEKTSKLINTVISSVTHGRIPEIIDSSTIENINLVLLSALYFKGQWTVPFNASYTKREAFFDSEGNRLGDVNMMYNRFNYPFANIRSLQARVLELPYGQYNRLSLLIMLPYPGVTLNQMFYNLGNITFDDVFNELRISKEEYGDDEVDCFLPRFKIQSSLHLKDSLTKMGIRDVFDARKARLPLMTRVPVYVSKIIHKAEIEVTEEGTTASAVTSAEFANRISSIRFEVNRPFCYLIVEKVTNTIAFGGFYQTPSLF</sequence>
<dbReference type="GO" id="GO:0004867">
    <property type="term" value="F:serine-type endopeptidase inhibitor activity"/>
    <property type="evidence" value="ECO:0007669"/>
    <property type="project" value="UniProtKB-KW"/>
</dbReference>
<dbReference type="InterPro" id="IPR023796">
    <property type="entry name" value="Serpin_dom"/>
</dbReference>
<dbReference type="InterPro" id="IPR042185">
    <property type="entry name" value="Serpin_sf_2"/>
</dbReference>
<dbReference type="AlphaFoldDB" id="A0AAU9UH21"/>
<keyword evidence="2" id="KW-0722">Serine protease inhibitor</keyword>
<protein>
    <recommendedName>
        <fullName evidence="5">Serpin domain-containing protein</fullName>
    </recommendedName>
</protein>
<evidence type="ECO:0000259" key="5">
    <source>
        <dbReference type="SMART" id="SM00093"/>
    </source>
</evidence>
<dbReference type="InterPro" id="IPR000215">
    <property type="entry name" value="Serpin_fam"/>
</dbReference>
<evidence type="ECO:0000256" key="2">
    <source>
        <dbReference type="ARBA" id="ARBA00022900"/>
    </source>
</evidence>
<evidence type="ECO:0000256" key="1">
    <source>
        <dbReference type="ARBA" id="ARBA00022690"/>
    </source>
</evidence>
<evidence type="ECO:0000313" key="6">
    <source>
        <dbReference type="EMBL" id="CAH2098413.1"/>
    </source>
</evidence>
<dbReference type="Gene3D" id="3.30.497.10">
    <property type="entry name" value="Antithrombin, subunit I, domain 2"/>
    <property type="match status" value="1"/>
</dbReference>
<accession>A0AAU9UH21</accession>
<comment type="similarity">
    <text evidence="3">Belongs to the serpin family.</text>
</comment>
<dbReference type="Gene3D" id="2.30.39.10">
    <property type="entry name" value="Alpha-1-antitrypsin, domain 1"/>
    <property type="match status" value="1"/>
</dbReference>
<dbReference type="CDD" id="cd19598">
    <property type="entry name" value="serpin77Ba-like_insects"/>
    <property type="match status" value="1"/>
</dbReference>
<name>A0AAU9UH21_EUPED</name>
<evidence type="ECO:0000256" key="4">
    <source>
        <dbReference type="SAM" id="SignalP"/>
    </source>
</evidence>
<reference evidence="6" key="1">
    <citation type="submission" date="2022-03" db="EMBL/GenBank/DDBJ databases">
        <authorList>
            <person name="Tunstrom K."/>
        </authorList>
    </citation>
    <scope>NUCLEOTIDE SEQUENCE</scope>
</reference>
<feature type="signal peptide" evidence="4">
    <location>
        <begin position="1"/>
        <end position="18"/>
    </location>
</feature>
<dbReference type="SMART" id="SM00093">
    <property type="entry name" value="SERPIN"/>
    <property type="match status" value="1"/>
</dbReference>
<evidence type="ECO:0000256" key="3">
    <source>
        <dbReference type="RuleBase" id="RU000411"/>
    </source>
</evidence>
<dbReference type="EMBL" id="CAKOGL010000019">
    <property type="protein sequence ID" value="CAH2098413.1"/>
    <property type="molecule type" value="Genomic_DNA"/>
</dbReference>
<keyword evidence="1" id="KW-0646">Protease inhibitor</keyword>
<organism evidence="6 7">
    <name type="scientific">Euphydryas editha</name>
    <name type="common">Edith's checkerspot</name>
    <dbReference type="NCBI Taxonomy" id="104508"/>
    <lineage>
        <taxon>Eukaryota</taxon>
        <taxon>Metazoa</taxon>
        <taxon>Ecdysozoa</taxon>
        <taxon>Arthropoda</taxon>
        <taxon>Hexapoda</taxon>
        <taxon>Insecta</taxon>
        <taxon>Pterygota</taxon>
        <taxon>Neoptera</taxon>
        <taxon>Endopterygota</taxon>
        <taxon>Lepidoptera</taxon>
        <taxon>Glossata</taxon>
        <taxon>Ditrysia</taxon>
        <taxon>Papilionoidea</taxon>
        <taxon>Nymphalidae</taxon>
        <taxon>Nymphalinae</taxon>
        <taxon>Euphydryas</taxon>
    </lineage>
</organism>
<comment type="caution">
    <text evidence="6">The sequence shown here is derived from an EMBL/GenBank/DDBJ whole genome shotgun (WGS) entry which is preliminary data.</text>
</comment>
<dbReference type="GO" id="GO:0005615">
    <property type="term" value="C:extracellular space"/>
    <property type="evidence" value="ECO:0007669"/>
    <property type="project" value="InterPro"/>
</dbReference>